<evidence type="ECO:0000256" key="9">
    <source>
        <dbReference type="ARBA" id="ARBA00022842"/>
    </source>
</evidence>
<keyword evidence="11 12" id="KW-0119">Carbohydrate metabolism</keyword>
<feature type="binding site" evidence="12">
    <location>
        <position position="249"/>
    </location>
    <ligand>
        <name>K(+)</name>
        <dbReference type="ChEBI" id="CHEBI:29103"/>
    </ligand>
</feature>
<feature type="active site" description="Proton acceptor" evidence="12">
    <location>
        <position position="255"/>
    </location>
</feature>
<dbReference type="InterPro" id="IPR011611">
    <property type="entry name" value="PfkB_dom"/>
</dbReference>
<comment type="similarity">
    <text evidence="1">Belongs to the carbohydrate kinase pfkB family.</text>
</comment>
<comment type="catalytic activity">
    <reaction evidence="12">
        <text>D-ribose + ATP = D-ribose 5-phosphate + ADP + H(+)</text>
        <dbReference type="Rhea" id="RHEA:13697"/>
        <dbReference type="ChEBI" id="CHEBI:15378"/>
        <dbReference type="ChEBI" id="CHEBI:30616"/>
        <dbReference type="ChEBI" id="CHEBI:47013"/>
        <dbReference type="ChEBI" id="CHEBI:78346"/>
        <dbReference type="ChEBI" id="CHEBI:456216"/>
        <dbReference type="EC" id="2.7.1.15"/>
    </reaction>
</comment>
<gene>
    <name evidence="12 14" type="primary">rbsK</name>
    <name evidence="14" type="ORF">E4K67_07240</name>
</gene>
<dbReference type="HAMAP" id="MF_01987">
    <property type="entry name" value="Ribokinase"/>
    <property type="match status" value="1"/>
</dbReference>
<evidence type="ECO:0000256" key="1">
    <source>
        <dbReference type="ARBA" id="ARBA00005380"/>
    </source>
</evidence>
<evidence type="ECO:0000259" key="13">
    <source>
        <dbReference type="Pfam" id="PF00294"/>
    </source>
</evidence>
<feature type="binding site" evidence="12">
    <location>
        <begin position="254"/>
        <end position="255"/>
    </location>
    <ligand>
        <name>ATP</name>
        <dbReference type="ChEBI" id="CHEBI:30616"/>
    </ligand>
</feature>
<dbReference type="Pfam" id="PF00294">
    <property type="entry name" value="PfkB"/>
    <property type="match status" value="1"/>
</dbReference>
<evidence type="ECO:0000313" key="15">
    <source>
        <dbReference type="Proteomes" id="UP000298460"/>
    </source>
</evidence>
<evidence type="ECO:0000256" key="2">
    <source>
        <dbReference type="ARBA" id="ARBA00012035"/>
    </source>
</evidence>
<dbReference type="NCBIfam" id="TIGR02152">
    <property type="entry name" value="D_ribokin_bact"/>
    <property type="match status" value="1"/>
</dbReference>
<feature type="binding site" evidence="12">
    <location>
        <begin position="222"/>
        <end position="227"/>
    </location>
    <ligand>
        <name>ATP</name>
        <dbReference type="ChEBI" id="CHEBI:30616"/>
    </ligand>
</feature>
<evidence type="ECO:0000256" key="5">
    <source>
        <dbReference type="ARBA" id="ARBA00022723"/>
    </source>
</evidence>
<feature type="binding site" evidence="12">
    <location>
        <position position="288"/>
    </location>
    <ligand>
        <name>K(+)</name>
        <dbReference type="ChEBI" id="CHEBI:29103"/>
    </ligand>
</feature>
<keyword evidence="10 12" id="KW-0630">Potassium</keyword>
<dbReference type="InterPro" id="IPR011877">
    <property type="entry name" value="Ribokinase"/>
</dbReference>
<evidence type="ECO:0000256" key="11">
    <source>
        <dbReference type="ARBA" id="ARBA00023277"/>
    </source>
</evidence>
<evidence type="ECO:0000256" key="7">
    <source>
        <dbReference type="ARBA" id="ARBA00022777"/>
    </source>
</evidence>
<dbReference type="InterPro" id="IPR029056">
    <property type="entry name" value="Ribokinase-like"/>
</dbReference>
<keyword evidence="8 12" id="KW-0067">ATP-binding</keyword>
<dbReference type="Proteomes" id="UP000298460">
    <property type="component" value="Unassembled WGS sequence"/>
</dbReference>
<name>A0A4Z0R8X0_9FIRM</name>
<evidence type="ECO:0000256" key="4">
    <source>
        <dbReference type="ARBA" id="ARBA00022679"/>
    </source>
</evidence>
<organism evidence="14 15">
    <name type="scientific">Desulfosporosinus fructosivorans</name>
    <dbReference type="NCBI Taxonomy" id="2018669"/>
    <lineage>
        <taxon>Bacteria</taxon>
        <taxon>Bacillati</taxon>
        <taxon>Bacillota</taxon>
        <taxon>Clostridia</taxon>
        <taxon>Eubacteriales</taxon>
        <taxon>Desulfitobacteriaceae</taxon>
        <taxon>Desulfosporosinus</taxon>
    </lineage>
</organism>
<comment type="activity regulation">
    <text evidence="12">Activated by a monovalent cation that binds near, but not in, the active site. The most likely occupant of the site in vivo is potassium. Ion binding induces a conformational change that may alter substrate affinity.</text>
</comment>
<dbReference type="RefSeq" id="WP_135545733.1">
    <property type="nucleotide sequence ID" value="NZ_SPQQ01000002.1"/>
</dbReference>
<dbReference type="Gene3D" id="3.40.1190.20">
    <property type="match status" value="1"/>
</dbReference>
<comment type="subunit">
    <text evidence="12">Homodimer.</text>
</comment>
<keyword evidence="6 12" id="KW-0547">Nucleotide-binding</keyword>
<dbReference type="GO" id="GO:0019303">
    <property type="term" value="P:D-ribose catabolic process"/>
    <property type="evidence" value="ECO:0007669"/>
    <property type="project" value="UniProtKB-UniRule"/>
</dbReference>
<keyword evidence="9 12" id="KW-0460">Magnesium</keyword>
<feature type="binding site" evidence="12">
    <location>
        <position position="186"/>
    </location>
    <ligand>
        <name>ATP</name>
        <dbReference type="ChEBI" id="CHEBI:30616"/>
    </ligand>
</feature>
<protein>
    <recommendedName>
        <fullName evidence="3 12">Ribokinase</fullName>
        <shortName evidence="12">RK</shortName>
        <ecNumber evidence="2 12">2.7.1.15</ecNumber>
    </recommendedName>
</protein>
<dbReference type="OrthoDB" id="9775849at2"/>
<dbReference type="AlphaFoldDB" id="A0A4Z0R8X0"/>
<keyword evidence="4 12" id="KW-0808">Transferase</keyword>
<dbReference type="UniPathway" id="UPA00916">
    <property type="reaction ID" value="UER00889"/>
</dbReference>
<feature type="binding site" evidence="12">
    <location>
        <position position="255"/>
    </location>
    <ligand>
        <name>substrate</name>
    </ligand>
</feature>
<feature type="binding site" evidence="12">
    <location>
        <begin position="41"/>
        <end position="45"/>
    </location>
    <ligand>
        <name>substrate</name>
    </ligand>
</feature>
<feature type="binding site" evidence="12">
    <location>
        <position position="251"/>
    </location>
    <ligand>
        <name>K(+)</name>
        <dbReference type="ChEBI" id="CHEBI:29103"/>
    </ligand>
</feature>
<keyword evidence="7 12" id="KW-0418">Kinase</keyword>
<dbReference type="GO" id="GO:0005829">
    <property type="term" value="C:cytosol"/>
    <property type="evidence" value="ECO:0007669"/>
    <property type="project" value="TreeGrafter"/>
</dbReference>
<feature type="binding site" evidence="12">
    <location>
        <position position="285"/>
    </location>
    <ligand>
        <name>K(+)</name>
        <dbReference type="ChEBI" id="CHEBI:29103"/>
    </ligand>
</feature>
<dbReference type="EMBL" id="SPQQ01000002">
    <property type="protein sequence ID" value="TGE39238.1"/>
    <property type="molecule type" value="Genomic_DNA"/>
</dbReference>
<proteinExistence type="inferred from homology"/>
<evidence type="ECO:0000256" key="10">
    <source>
        <dbReference type="ARBA" id="ARBA00022958"/>
    </source>
</evidence>
<feature type="domain" description="Carbohydrate kinase PfkB" evidence="13">
    <location>
        <begin position="6"/>
        <end position="297"/>
    </location>
</feature>
<evidence type="ECO:0000256" key="8">
    <source>
        <dbReference type="ARBA" id="ARBA00022840"/>
    </source>
</evidence>
<dbReference type="GO" id="GO:0005524">
    <property type="term" value="F:ATP binding"/>
    <property type="evidence" value="ECO:0007669"/>
    <property type="project" value="UniProtKB-UniRule"/>
</dbReference>
<comment type="function">
    <text evidence="12">Catalyzes the phosphorylation of ribose at O-5 in a reaction requiring ATP and magnesium. The resulting D-ribose-5-phosphate can then be used either for sythesis of nucleotides, histidine, and tryptophan, or as a component of the pentose phosphate pathway.</text>
</comment>
<keyword evidence="15" id="KW-1185">Reference proteome</keyword>
<feature type="binding site" evidence="12">
    <location>
        <position position="290"/>
    </location>
    <ligand>
        <name>K(+)</name>
        <dbReference type="ChEBI" id="CHEBI:29103"/>
    </ligand>
</feature>
<dbReference type="CDD" id="cd01174">
    <property type="entry name" value="ribokinase"/>
    <property type="match status" value="1"/>
</dbReference>
<accession>A0A4Z0R8X0</accession>
<dbReference type="SUPFAM" id="SSF53613">
    <property type="entry name" value="Ribokinase-like"/>
    <property type="match status" value="1"/>
</dbReference>
<dbReference type="GO" id="GO:0046872">
    <property type="term" value="F:metal ion binding"/>
    <property type="evidence" value="ECO:0007669"/>
    <property type="project" value="UniProtKB-KW"/>
</dbReference>
<evidence type="ECO:0000313" key="14">
    <source>
        <dbReference type="EMBL" id="TGE39238.1"/>
    </source>
</evidence>
<feature type="binding site" evidence="12">
    <location>
        <position position="279"/>
    </location>
    <ligand>
        <name>ATP</name>
        <dbReference type="ChEBI" id="CHEBI:30616"/>
    </ligand>
</feature>
<dbReference type="PANTHER" id="PTHR10584:SF166">
    <property type="entry name" value="RIBOKINASE"/>
    <property type="match status" value="1"/>
</dbReference>
<comment type="subcellular location">
    <subcellularLocation>
        <location evidence="12">Cytoplasm</location>
    </subcellularLocation>
</comment>
<keyword evidence="12" id="KW-0963">Cytoplasm</keyword>
<sequence>MSQGIVTVVGSYVTDLMSRTPHMPKVGETVLGGPFKMGPGGKGGNQAVAAARQGSAVYMVTKVGDDEFGAYARANFTKETINTQYVFVDPVEATGAALIAVDDNGDNLIVVALGACGTLTTEEVTQASQVIAKSDIVLVQLETSNEAVIATVALAKGHGVPVILNPAPYHEFPREILQDITYITPNETEACSLTGLKVDTEADALQAAKAIYVMGVPNVLITLGKKGCYYYHGGESGKLYPGFEVQALDTTGAGDAFNGGLAYALASGQALGEAIIHANAVAALSVTKVGTSPAMPTIDEVLAFKAVDKL</sequence>
<feature type="binding site" evidence="12">
    <location>
        <position position="142"/>
    </location>
    <ligand>
        <name>substrate</name>
    </ligand>
</feature>
<dbReference type="PRINTS" id="PR00990">
    <property type="entry name" value="RIBOKINASE"/>
</dbReference>
<reference evidence="14 15" key="1">
    <citation type="submission" date="2019-03" db="EMBL/GenBank/DDBJ databases">
        <title>Draft Genome Sequence of Desulfosporosinus fructosivorans Strain 63.6F, Isolated from Marine Sediment in the Baltic Sea.</title>
        <authorList>
            <person name="Hausmann B."/>
            <person name="Vandieken V."/>
            <person name="Pjevac P."/>
            <person name="Schreck K."/>
            <person name="Herbold C.W."/>
            <person name="Loy A."/>
        </authorList>
    </citation>
    <scope>NUCLEOTIDE SEQUENCE [LARGE SCALE GENOMIC DNA]</scope>
    <source>
        <strain evidence="14 15">63.6F</strain>
    </source>
</reference>
<keyword evidence="5 12" id="KW-0479">Metal-binding</keyword>
<dbReference type="PROSITE" id="PS00584">
    <property type="entry name" value="PFKB_KINASES_2"/>
    <property type="match status" value="1"/>
</dbReference>
<comment type="cofactor">
    <cofactor evidence="12">
        <name>Mg(2+)</name>
        <dbReference type="ChEBI" id="CHEBI:18420"/>
    </cofactor>
    <text evidence="12">Requires a divalent cation, most likely magnesium in vivo, as an electrophilic catalyst to aid phosphoryl group transfer. It is the chelate of the metal and the nucleotide that is the actual substrate.</text>
</comment>
<feature type="binding site" evidence="12">
    <location>
        <begin position="13"/>
        <end position="15"/>
    </location>
    <ligand>
        <name>substrate</name>
    </ligand>
</feature>
<dbReference type="PANTHER" id="PTHR10584">
    <property type="entry name" value="SUGAR KINASE"/>
    <property type="match status" value="1"/>
</dbReference>
<dbReference type="InterPro" id="IPR002173">
    <property type="entry name" value="Carboh/pur_kinase_PfkB_CS"/>
</dbReference>
<comment type="similarity">
    <text evidence="12">Belongs to the carbohydrate kinase PfkB family. Ribokinase subfamily.</text>
</comment>
<comment type="caution">
    <text evidence="14">The sequence shown here is derived from an EMBL/GenBank/DDBJ whole genome shotgun (WGS) entry which is preliminary data.</text>
</comment>
<evidence type="ECO:0000256" key="12">
    <source>
        <dbReference type="HAMAP-Rule" id="MF_01987"/>
    </source>
</evidence>
<dbReference type="InterPro" id="IPR002139">
    <property type="entry name" value="Ribo/fructo_kinase"/>
</dbReference>
<evidence type="ECO:0000256" key="6">
    <source>
        <dbReference type="ARBA" id="ARBA00022741"/>
    </source>
</evidence>
<dbReference type="EC" id="2.7.1.15" evidence="2 12"/>
<dbReference type="GO" id="GO:0004747">
    <property type="term" value="F:ribokinase activity"/>
    <property type="evidence" value="ECO:0007669"/>
    <property type="project" value="UniProtKB-UniRule"/>
</dbReference>
<comment type="pathway">
    <text evidence="12">Carbohydrate metabolism; D-ribose degradation; D-ribose 5-phosphate from beta-D-ribopyranose: step 2/2.</text>
</comment>
<evidence type="ECO:0000256" key="3">
    <source>
        <dbReference type="ARBA" id="ARBA00016943"/>
    </source>
</evidence>
<comment type="caution">
    <text evidence="12">Lacks conserved residue(s) required for the propagation of feature annotation.</text>
</comment>